<name>A0A084JA75_9CLOT</name>
<feature type="binding site" evidence="5">
    <location>
        <position position="37"/>
    </location>
    <ligand>
        <name>ATP</name>
        <dbReference type="ChEBI" id="CHEBI:30616"/>
    </ligand>
</feature>
<evidence type="ECO:0000256" key="3">
    <source>
        <dbReference type="ARBA" id="ARBA00022840"/>
    </source>
</evidence>
<comment type="caution">
    <text evidence="6">The sequence shown here is derived from an EMBL/GenBank/DDBJ whole genome shotgun (WGS) entry which is preliminary data.</text>
</comment>
<evidence type="ECO:0000313" key="7">
    <source>
        <dbReference type="Proteomes" id="UP000028542"/>
    </source>
</evidence>
<organism evidence="6 7">
    <name type="scientific">Clostridium sulfidigenes</name>
    <dbReference type="NCBI Taxonomy" id="318464"/>
    <lineage>
        <taxon>Bacteria</taxon>
        <taxon>Bacillati</taxon>
        <taxon>Bacillota</taxon>
        <taxon>Clostridia</taxon>
        <taxon>Eubacteriales</taxon>
        <taxon>Clostridiaceae</taxon>
        <taxon>Clostridium</taxon>
    </lineage>
</organism>
<accession>A0A084JA75</accession>
<feature type="binding site" evidence="5">
    <location>
        <begin position="98"/>
        <end position="99"/>
    </location>
    <ligand>
        <name>ATP</name>
        <dbReference type="ChEBI" id="CHEBI:30616"/>
    </ligand>
</feature>
<dbReference type="InterPro" id="IPR036890">
    <property type="entry name" value="HATPase_C_sf"/>
</dbReference>
<feature type="binding site" evidence="5">
    <location>
        <position position="171"/>
    </location>
    <ligand>
        <name>ATP</name>
        <dbReference type="ChEBI" id="CHEBI:30616"/>
    </ligand>
</feature>
<dbReference type="GO" id="GO:0051082">
    <property type="term" value="F:unfolded protein binding"/>
    <property type="evidence" value="ECO:0007669"/>
    <property type="project" value="InterPro"/>
</dbReference>
<dbReference type="SUPFAM" id="SSF55874">
    <property type="entry name" value="ATPase domain of HSP90 chaperone/DNA topoisomerase II/histidine kinase"/>
    <property type="match status" value="1"/>
</dbReference>
<evidence type="ECO:0000256" key="2">
    <source>
        <dbReference type="ARBA" id="ARBA00022741"/>
    </source>
</evidence>
<dbReference type="STRING" id="318464.IO99_12025"/>
<keyword evidence="3 5" id="KW-0067">ATP-binding</keyword>
<dbReference type="RefSeq" id="WP_035133542.1">
    <property type="nucleotide sequence ID" value="NZ_JPMD01000028.1"/>
</dbReference>
<proteinExistence type="inferred from homology"/>
<dbReference type="FunFam" id="3.30.230.80:FF:000008">
    <property type="entry name" value="Molecular chaperone HtpG"/>
    <property type="match status" value="1"/>
</dbReference>
<dbReference type="Gene3D" id="1.20.120.790">
    <property type="entry name" value="Heat shock protein 90, C-terminal domain"/>
    <property type="match status" value="1"/>
</dbReference>
<evidence type="ECO:0000256" key="1">
    <source>
        <dbReference type="ARBA" id="ARBA00008239"/>
    </source>
</evidence>
<dbReference type="AlphaFoldDB" id="A0A084JA75"/>
<dbReference type="GO" id="GO:0005524">
    <property type="term" value="F:ATP binding"/>
    <property type="evidence" value="ECO:0007669"/>
    <property type="project" value="UniProtKB-KW"/>
</dbReference>
<dbReference type="GO" id="GO:0140662">
    <property type="term" value="F:ATP-dependent protein folding chaperone"/>
    <property type="evidence" value="ECO:0007669"/>
    <property type="project" value="InterPro"/>
</dbReference>
<dbReference type="NCBIfam" id="NF003555">
    <property type="entry name" value="PRK05218.1"/>
    <property type="match status" value="1"/>
</dbReference>
<sequence length="621" mass="72058">MLKENGNISIHTENIMPIIKKWLYSDKDIFIRELISNGCDAINKLERLVTFGEATVEESKYEVTVSLNKDEKTIKFIDNGIGMTSGEVKKYINQVAFSGAEEFLSKYKDKIDEGKGIIGHFGLGFYSAFMVSEKVEIDTLSYKEGEEAVKWICEGGTEYEIESSERTSRGTTVTLYISEDSNEFLDYYKLRQIIKKHCNFFPVEIYLIDENEKKDDKDSEKDIEKTPLNDTKPLWMKAPKDCTDEEYKEFYRKVFNEYNDPLFWIHMNVDYPFNLKGILYFPKLKHEFEATEGEVKLYNKQVFVADNIKEVIPEFLLLLKGVIDCEDIPLNVSRSFLQKDSNVSKVSRHIVNKVADKLTSLFKNHRDEYNDFWKDINIFIKYGCLRDEKFYDKVKDILIFKTTNGDHVTLKQYLENNKENHDKKVIYVNDEKQQSQYIKMLKDNNLEAVILNTTLDSHFITLMESKEEGVQFSRIDSDLTEILKADAIDESPEENKAIEEIFKNSINKEQLKISIEPIKTEEVPAMITLSEQSRRMAEMSVMFGGGDMSMFPKEETLVVNSSNPLIKKLFNLSKDENKKDLVNDICNHVYDLAMISHGQLGADEMSDFIKRSNDLLGRLIN</sequence>
<dbReference type="CDD" id="cd16927">
    <property type="entry name" value="HATPase_Hsp90-like"/>
    <property type="match status" value="1"/>
</dbReference>
<dbReference type="Pfam" id="PF00183">
    <property type="entry name" value="HSP90"/>
    <property type="match status" value="1"/>
</dbReference>
<evidence type="ECO:0000256" key="4">
    <source>
        <dbReference type="ARBA" id="ARBA00023186"/>
    </source>
</evidence>
<dbReference type="Proteomes" id="UP000028542">
    <property type="component" value="Unassembled WGS sequence"/>
</dbReference>
<evidence type="ECO:0000256" key="5">
    <source>
        <dbReference type="PIRSR" id="PIRSR002583-1"/>
    </source>
</evidence>
<dbReference type="PIRSF" id="PIRSF002583">
    <property type="entry name" value="Hsp90"/>
    <property type="match status" value="1"/>
</dbReference>
<dbReference type="InterPro" id="IPR037196">
    <property type="entry name" value="HSP90_C"/>
</dbReference>
<reference evidence="6 7" key="1">
    <citation type="submission" date="2014-07" db="EMBL/GenBank/DDBJ databases">
        <title>Draft genome of Clostridium sulfidigenes 113A isolated from sediments associated with methane hydrate from Krishna Godavari basin.</title>
        <authorList>
            <person name="Honkalas V.S."/>
            <person name="Dabir A.P."/>
            <person name="Arora P."/>
            <person name="Dhakephalkar P.K."/>
        </authorList>
    </citation>
    <scope>NUCLEOTIDE SEQUENCE [LARGE SCALE GENOMIC DNA]</scope>
    <source>
        <strain evidence="6 7">113A</strain>
    </source>
</reference>
<dbReference type="SUPFAM" id="SSF110942">
    <property type="entry name" value="HSP90 C-terminal domain"/>
    <property type="match status" value="1"/>
</dbReference>
<dbReference type="GO" id="GO:0016887">
    <property type="term" value="F:ATP hydrolysis activity"/>
    <property type="evidence" value="ECO:0007669"/>
    <property type="project" value="InterPro"/>
</dbReference>
<dbReference type="InterPro" id="IPR020568">
    <property type="entry name" value="Ribosomal_Su5_D2-typ_SF"/>
</dbReference>
<dbReference type="InterPro" id="IPR020575">
    <property type="entry name" value="Hsp90_N"/>
</dbReference>
<dbReference type="PRINTS" id="PR00775">
    <property type="entry name" value="HEATSHOCK90"/>
</dbReference>
<feature type="binding site" evidence="5">
    <location>
        <position position="78"/>
    </location>
    <ligand>
        <name>ATP</name>
        <dbReference type="ChEBI" id="CHEBI:30616"/>
    </ligand>
</feature>
<dbReference type="eggNOG" id="COG0326">
    <property type="taxonomic scope" value="Bacteria"/>
</dbReference>
<feature type="binding site" evidence="5">
    <location>
        <position position="33"/>
    </location>
    <ligand>
        <name>ATP</name>
        <dbReference type="ChEBI" id="CHEBI:30616"/>
    </ligand>
</feature>
<dbReference type="Gene3D" id="3.30.230.80">
    <property type="match status" value="1"/>
</dbReference>
<dbReference type="Pfam" id="PF13589">
    <property type="entry name" value="HATPase_c_3"/>
    <property type="match status" value="1"/>
</dbReference>
<dbReference type="InterPro" id="IPR001404">
    <property type="entry name" value="Hsp90_fam"/>
</dbReference>
<dbReference type="SUPFAM" id="SSF54211">
    <property type="entry name" value="Ribosomal protein S5 domain 2-like"/>
    <property type="match status" value="1"/>
</dbReference>
<gene>
    <name evidence="6" type="ORF">IO99_12025</name>
</gene>
<dbReference type="Gene3D" id="3.40.50.11260">
    <property type="match status" value="1"/>
</dbReference>
<dbReference type="PANTHER" id="PTHR11528">
    <property type="entry name" value="HEAT SHOCK PROTEIN 90 FAMILY MEMBER"/>
    <property type="match status" value="1"/>
</dbReference>
<keyword evidence="2 5" id="KW-0547">Nucleotide-binding</keyword>
<dbReference type="EMBL" id="JPMD01000028">
    <property type="protein sequence ID" value="KEZ85859.1"/>
    <property type="molecule type" value="Genomic_DNA"/>
</dbReference>
<protein>
    <submittedName>
        <fullName evidence="6">Molecular chaperone Hsp90</fullName>
    </submittedName>
</protein>
<keyword evidence="7" id="KW-1185">Reference proteome</keyword>
<keyword evidence="4" id="KW-0143">Chaperone</keyword>
<feature type="binding site" evidence="5">
    <location>
        <position position="334"/>
    </location>
    <ligand>
        <name>ATP</name>
        <dbReference type="ChEBI" id="CHEBI:30616"/>
    </ligand>
</feature>
<dbReference type="Gene3D" id="3.30.565.10">
    <property type="entry name" value="Histidine kinase-like ATPase, C-terminal domain"/>
    <property type="match status" value="1"/>
</dbReference>
<comment type="similarity">
    <text evidence="1">Belongs to the heat shock protein 90 family.</text>
</comment>
<feature type="binding site" evidence="5">
    <location>
        <position position="83"/>
    </location>
    <ligand>
        <name>ATP</name>
        <dbReference type="ChEBI" id="CHEBI:30616"/>
    </ligand>
</feature>
<evidence type="ECO:0000313" key="6">
    <source>
        <dbReference type="EMBL" id="KEZ85859.1"/>
    </source>
</evidence>